<proteinExistence type="predicted"/>
<comment type="caution">
    <text evidence="1">The sequence shown here is derived from an EMBL/GenBank/DDBJ whole genome shotgun (WGS) entry which is preliminary data.</text>
</comment>
<dbReference type="OrthoDB" id="2623608at2"/>
<name>A0A4R7Z395_9FIRM</name>
<dbReference type="Proteomes" id="UP000294697">
    <property type="component" value="Unassembled WGS sequence"/>
</dbReference>
<dbReference type="EMBL" id="SODA01000012">
    <property type="protein sequence ID" value="TDW03525.1"/>
    <property type="molecule type" value="Genomic_DNA"/>
</dbReference>
<organism evidence="1 2">
    <name type="scientific">Halanaerobium saccharolyticum</name>
    <dbReference type="NCBI Taxonomy" id="43595"/>
    <lineage>
        <taxon>Bacteria</taxon>
        <taxon>Bacillati</taxon>
        <taxon>Bacillota</taxon>
        <taxon>Clostridia</taxon>
        <taxon>Halanaerobiales</taxon>
        <taxon>Halanaerobiaceae</taxon>
        <taxon>Halanaerobium</taxon>
    </lineage>
</organism>
<sequence length="81" mass="9442">MEYIRKIIDSDILEKIINIPEELKHKKVEIIILPASNANDEDGIKKKKSLLGVFEEDANPYLIEKENKAWRNAVSEKYEDN</sequence>
<reference evidence="1 2" key="1">
    <citation type="submission" date="2019-03" db="EMBL/GenBank/DDBJ databases">
        <title>Subsurface microbial communities from deep shales in Ohio and West Virginia, USA.</title>
        <authorList>
            <person name="Wrighton K."/>
        </authorList>
    </citation>
    <scope>NUCLEOTIDE SEQUENCE [LARGE SCALE GENOMIC DNA]</scope>
    <source>
        <strain evidence="1 2">MSL9.2</strain>
    </source>
</reference>
<evidence type="ECO:0000313" key="2">
    <source>
        <dbReference type="Proteomes" id="UP000294697"/>
    </source>
</evidence>
<evidence type="ECO:0000313" key="1">
    <source>
        <dbReference type="EMBL" id="TDW03525.1"/>
    </source>
</evidence>
<accession>A0A4R7Z395</accession>
<dbReference type="AlphaFoldDB" id="A0A4R7Z395"/>
<dbReference type="RefSeq" id="WP_111572158.1">
    <property type="nucleotide sequence ID" value="NZ_QLME01000010.1"/>
</dbReference>
<protein>
    <submittedName>
        <fullName evidence="1">Uncharacterized protein</fullName>
    </submittedName>
</protein>
<gene>
    <name evidence="1" type="ORF">C8C77_11259</name>
</gene>